<sequence>MQVGGAPRREDPATLSDSSSAVSSGSWIKSSRESSSKSTLNTSTERKFLSFRPNAVHTKELLSTSHLQSPPGHRQDHFNKPGSETPIVQNLQLATGYHPSLLFCKRKDLEGARLGLWKALKSGRKKSPFDLMLSESVREE</sequence>
<proteinExistence type="predicted"/>
<keyword evidence="3" id="KW-1185">Reference proteome</keyword>
<accession>A0A8B9YEU4</accession>
<dbReference type="GeneTree" id="ENSGT00900000143817"/>
<feature type="region of interest" description="Disordered" evidence="1">
    <location>
        <begin position="1"/>
        <end position="46"/>
    </location>
</feature>
<feature type="region of interest" description="Disordered" evidence="1">
    <location>
        <begin position="59"/>
        <end position="84"/>
    </location>
</feature>
<organism evidence="2 3">
    <name type="scientific">Bos mutus grunniens</name>
    <name type="common">Wild yak</name>
    <name type="synonym">Bos grunniens</name>
    <dbReference type="NCBI Taxonomy" id="30521"/>
    <lineage>
        <taxon>Eukaryota</taxon>
        <taxon>Metazoa</taxon>
        <taxon>Chordata</taxon>
        <taxon>Craniata</taxon>
        <taxon>Vertebrata</taxon>
        <taxon>Euteleostomi</taxon>
        <taxon>Mammalia</taxon>
        <taxon>Eutheria</taxon>
        <taxon>Laurasiatheria</taxon>
        <taxon>Artiodactyla</taxon>
        <taxon>Ruminantia</taxon>
        <taxon>Pecora</taxon>
        <taxon>Bovidae</taxon>
        <taxon>Bovinae</taxon>
        <taxon>Bos</taxon>
    </lineage>
</organism>
<dbReference type="Ensembl" id="ENSBGRT00000042059.1">
    <property type="protein sequence ID" value="ENSBGRP00000036346.1"/>
    <property type="gene ID" value="ENSBGRG00000022793.1"/>
</dbReference>
<reference evidence="2" key="1">
    <citation type="submission" date="2019-05" db="EMBL/GenBank/DDBJ databases">
        <authorList>
            <person name="Zhang S."/>
            <person name="Liu J."/>
        </authorList>
    </citation>
    <scope>NUCLEOTIDE SEQUENCE [LARGE SCALE GENOMIC DNA]</scope>
</reference>
<name>A0A8B9YEU4_BOSMU</name>
<reference evidence="2" key="2">
    <citation type="submission" date="2025-08" db="UniProtKB">
        <authorList>
            <consortium name="Ensembl"/>
        </authorList>
    </citation>
    <scope>IDENTIFICATION</scope>
</reference>
<evidence type="ECO:0000256" key="1">
    <source>
        <dbReference type="SAM" id="MobiDB-lite"/>
    </source>
</evidence>
<dbReference type="AlphaFoldDB" id="A0A8B9YEU4"/>
<feature type="compositionally biased region" description="Low complexity" evidence="1">
    <location>
        <begin position="16"/>
        <end position="29"/>
    </location>
</feature>
<dbReference type="Proteomes" id="UP000694520">
    <property type="component" value="Chromosome 21"/>
</dbReference>
<protein>
    <submittedName>
        <fullName evidence="2">Uncharacterized protein</fullName>
    </submittedName>
</protein>
<evidence type="ECO:0000313" key="3">
    <source>
        <dbReference type="Proteomes" id="UP000694520"/>
    </source>
</evidence>
<reference evidence="2" key="3">
    <citation type="submission" date="2025-09" db="UniProtKB">
        <authorList>
            <consortium name="Ensembl"/>
        </authorList>
    </citation>
    <scope>IDENTIFICATION</scope>
</reference>
<evidence type="ECO:0000313" key="2">
    <source>
        <dbReference type="Ensembl" id="ENSBGRP00000036346.1"/>
    </source>
</evidence>